<feature type="domain" description="FAM186A/B C-terminal" evidence="4">
    <location>
        <begin position="2535"/>
        <end position="2749"/>
    </location>
</feature>
<feature type="compositionally biased region" description="Polar residues" evidence="2">
    <location>
        <begin position="579"/>
        <end position="590"/>
    </location>
</feature>
<feature type="coiled-coil region" evidence="1">
    <location>
        <begin position="296"/>
        <end position="323"/>
    </location>
</feature>
<feature type="compositionally biased region" description="Basic and acidic residues" evidence="2">
    <location>
        <begin position="947"/>
        <end position="994"/>
    </location>
</feature>
<keyword evidence="3" id="KW-0812">Transmembrane</keyword>
<evidence type="ECO:0000256" key="2">
    <source>
        <dbReference type="SAM" id="MobiDB-lite"/>
    </source>
</evidence>
<feature type="region of interest" description="Disordered" evidence="2">
    <location>
        <begin position="2279"/>
        <end position="2306"/>
    </location>
</feature>
<feature type="compositionally biased region" description="Basic and acidic residues" evidence="2">
    <location>
        <begin position="421"/>
        <end position="443"/>
    </location>
</feature>
<feature type="region of interest" description="Disordered" evidence="2">
    <location>
        <begin position="399"/>
        <end position="610"/>
    </location>
</feature>
<accession>A0A9L0TCI6</accession>
<protein>
    <submittedName>
        <fullName evidence="6">Family with sequence similarity 186 member A</fullName>
    </submittedName>
</protein>
<feature type="region of interest" description="Disordered" evidence="2">
    <location>
        <begin position="1034"/>
        <end position="1068"/>
    </location>
</feature>
<feature type="region of interest" description="Disordered" evidence="2">
    <location>
        <begin position="885"/>
        <end position="1012"/>
    </location>
</feature>
<dbReference type="PANTHER" id="PTHR33590">
    <property type="entry name" value="GLUTENIN, HIGH MOLECULAR WEIGHT SUBUNIT PW212-RELATED PROTEIN"/>
    <property type="match status" value="1"/>
</dbReference>
<sequence>MQTDNESDSEIELVDYTTTTKETIDSSLFPALELPFTAQDVISRIEQAQLCRAREDINIQLGDIMLNVQKVINRYTVDEHVHSGRKISFVEHKKRRMNLLEKIATYAKAAEKREKILVYILAWLQEWNAIMSEMTEIDIDEHHHWIAQIQILPETFKAIENNVKTLTRISSSLMEEKKKQKRKLTSRSILWKSWKDRVIKRPATAHALRPDQMISDEFATNIKVSEIQDMLQELIGTAMFNKLENNAIKYISSTIANLSTALSRVNEEVKFFNFQTANMYTSELSERQKELSLKIIQDLSEKNEILQQQLQETEQKYEQFIRSKGVVEQQVYTALPTSTLKVLPEPSPQSSTVISKVDIEDRMDNILAKEFENVVDDVQRTGTKASAIKWDSTISHTGQVEMTSDLTEQQQHLPGKKKKKSPEDVTEDKISLKKGDVYQKDGTDLYQSQKRKHTRGSSMHETSGSNLSDDKGKYKDLETKLDHHSELQALEKKKKEGKSSFETKSKSPIESKRQRVPDDYPSTNTNIKGGKSGTSSMWDQPKKVKPERSLDKSQISSETKEEPTTESMDKKSKREKSSQAEPSRLTQLGYSSEKVKTTGKKHPISLGTTTSKEGIIEEKDVLVNKKVKSQELVKSRSRTTKETSESTSALGSLDGKSEQSNLEEFQKAIMAFLKEKIDNIGKPLDKKTVPKKESLLKRAEVEKLGIIKAKMEEYFQNVAETVTKILRKYKDIKNAEQVGEKPLKQRKVASFMPGLHFQKPTSEKSEISTLLSDKSMDPVIGNLIQMILTEIETKRDVPVDSIGERDHKEKEEQRQEEYLQDDQEKIFGMSLKNQLEERNLWKKSHEMINKDLEKEEAWLQKKEGKQGQQEQKQWQEVEVWKEQREQRMQKRIKQDKKQKQREEEEEEHQKPKQQQLEARKQKMKEQGVPLEKDKEQQTRQVQKKVRHLEVEGSSEKEQGEQKPRRKIKDHERQEQKKAKDQMKIKEKSSEELEKMFSQTSETSPKWKSIQKDTSQLYQREEFHGNLMTLDILADGKHPTPITPPASTQSSSPGAFPISGQSPKKSITLTTQQAQALGISVTPQQAQTLGISLSPQQAQTQGISLTPQQAKTKGISLTPQQAQTQGISLTPQKAQALGISLTPQQAKTQGISLTPQQAQTQGISLTPQQAQTQGISLTPQQAQTQGISLTPQQAQTQGIGLSREQAQALGIGLTPQQAQALGITLTPEQAQTLGISLTPQQAQTQGISLTPQQAQTQGIGLSPEQAQALGIGLTPQQAQALGITLTPQQAQTLGISLTPQQAQTQGITLTPQQAQTLGITLTPQQAQTEGISLSPEQAQALGISLTPQQAQTEGSSLTPQQAQALGITLTPEQAQTLGISLTPQQAQALGISLTHEEAQALGITLTPEQAQTLGISLTPEQAQALGISLTPQQAQALGISLTHEEAQALGITLTPEQAQTLGISLTPQQAQSQGITLTPQQAQALGLSLTPQQAQALGISLSPQQARALGISLTPEQTQALGITLTPEQAQTLGISLTPQQAQTQGITLTPQQAQALGISFTPQQAQALGISLSPQQAQALGISLTPEQAQTQGISLAAEQTQTQGISLTPEQAQTLGISLTPQQAQTQGISLTPQQAQTQGISLTPQQAQTLGISLTPQQAQAQGISLTPQQAQALGISLTPQQAQAQGISLTPQQAQALGISLTPQQAQEQGISLTPEQAQALGITLTPEQAQALGITLTPEQAQALGITLTPEQAQALGISLTPQQAQALGISVTPQPAPAQGKPPTSEQFKALVVTLTPEKSQSLGVTLTPEQVQALAPPLTSEQAQSLEVSLTPEQAQSLQDLLIPEQAEALVFTLTPEKGRTLGITCAHEQAQAVDITLTPEQARALRVPLSLDQARAVKTPLTSGQAWKLGVPITPEVVQEVSNTHILKQIQALGVTPSHEKAQTLGTPSTLDAAQELGVPTTPENAWVSAVTLTPEETWALGAPITLERAQALGFSLSPEQYWESGVPLTSDTVHALGSPLTPEQVQPLGAPFTPGQAQPMGTTLMSEQDLKSRAPLLNEQPSQLWTGPPSGHTQETGIFSSTDKSVTPSALCISKQSLTLVPSTLRPFQESKASLPSGKSITSRPRQFPASSAPIVEKSSIFEVPSTLLQISKFPPTQALTQRQGMRILSDSGNLLAPQTFPSSRQIQVSKDESTPVQFLTPEVPPTPRKLSIPGVQPSSGQLLALKDLLSSREFFTSRDALISQSPLIMKAPFVARQPLISGVPPTSAQIPNLSDISPGKPMVPEASSTHEELLESGPLTQSEQLQALQPPATHEQYPYLQAPYTLGQHLAPWTLPRQASPLWIPPPPGHPPTLWVPSTPGKPQKDLSSSVSKKSKERLAIISSLKSKSALAHPSAPNVKMKQAPFIIKKLQISEVSDTSEKMQIRHDPCAMEQFRTFQSYLTNYRTPKSQTSYTGEGVLPTLMKPIPSLPSLTAQLPKTSQISPTEWDQKSRFPPIDKSWMLTSVSGTKKPKTMVPSSSPQELKEQRYFVDVEAQRKNLILLNQATKASGLPSELHTTARDLIIETLHTDKVRLGYLFRKYIAYRLIQRARNNLIKRLQAIQNTGKGYETQNLYIMLSRIDDYQKKVMRVWTKKQKSLEQKRNQCLRKMILLFTKLQDVYKLNLSQPIPLIINKKQIPASTKFVQQPFLELLMQEDRKPDIFKKFRQEDQMEAIWNADLSTSSYPITEKTSIHSLWAQLVLEVSIVTYSSSEICFSAMSSLLMRPLKVFFISVTVFFTSSISFLFFLRISISLFTLSMCSCVLSTFSIKSLAY</sequence>
<feature type="region of interest" description="Disordered" evidence="2">
    <location>
        <begin position="627"/>
        <end position="658"/>
    </location>
</feature>
<keyword evidence="7" id="KW-1185">Reference proteome</keyword>
<dbReference type="Pfam" id="PF20870">
    <property type="entry name" value="FAM186A-B_N"/>
    <property type="match status" value="1"/>
</dbReference>
<keyword evidence="3" id="KW-0472">Membrane</keyword>
<feature type="compositionally biased region" description="Polar residues" evidence="2">
    <location>
        <begin position="996"/>
        <end position="1012"/>
    </location>
</feature>
<evidence type="ECO:0000313" key="6">
    <source>
        <dbReference type="Ensembl" id="ENSECAP00000084027.1"/>
    </source>
</evidence>
<feature type="compositionally biased region" description="Polar residues" evidence="2">
    <location>
        <begin position="456"/>
        <end position="467"/>
    </location>
</feature>
<feature type="region of interest" description="Disordered" evidence="2">
    <location>
        <begin position="2351"/>
        <end position="2382"/>
    </location>
</feature>
<reference evidence="6 7" key="1">
    <citation type="journal article" date="2009" name="Science">
        <title>Genome sequence, comparative analysis, and population genetics of the domestic horse.</title>
        <authorList>
            <consortium name="Broad Institute Genome Sequencing Platform"/>
            <consortium name="Broad Institute Whole Genome Assembly Team"/>
            <person name="Wade C.M."/>
            <person name="Giulotto E."/>
            <person name="Sigurdsson S."/>
            <person name="Zoli M."/>
            <person name="Gnerre S."/>
            <person name="Imsland F."/>
            <person name="Lear T.L."/>
            <person name="Adelson D.L."/>
            <person name="Bailey E."/>
            <person name="Bellone R.R."/>
            <person name="Bloecker H."/>
            <person name="Distl O."/>
            <person name="Edgar R.C."/>
            <person name="Garber M."/>
            <person name="Leeb T."/>
            <person name="Mauceli E."/>
            <person name="MacLeod J.N."/>
            <person name="Penedo M.C.T."/>
            <person name="Raison J.M."/>
            <person name="Sharpe T."/>
            <person name="Vogel J."/>
            <person name="Andersson L."/>
            <person name="Antczak D.F."/>
            <person name="Biagi T."/>
            <person name="Binns M.M."/>
            <person name="Chowdhary B.P."/>
            <person name="Coleman S.J."/>
            <person name="Della Valle G."/>
            <person name="Fryc S."/>
            <person name="Guerin G."/>
            <person name="Hasegawa T."/>
            <person name="Hill E.W."/>
            <person name="Jurka J."/>
            <person name="Kiialainen A."/>
            <person name="Lindgren G."/>
            <person name="Liu J."/>
            <person name="Magnani E."/>
            <person name="Mickelson J.R."/>
            <person name="Murray J."/>
            <person name="Nergadze S.G."/>
            <person name="Onofrio R."/>
            <person name="Pedroni S."/>
            <person name="Piras M.F."/>
            <person name="Raudsepp T."/>
            <person name="Rocchi M."/>
            <person name="Roeed K.H."/>
            <person name="Ryder O.A."/>
            <person name="Searle S."/>
            <person name="Skow L."/>
            <person name="Swinburne J.E."/>
            <person name="Syvaenen A.C."/>
            <person name="Tozaki T."/>
            <person name="Valberg S.J."/>
            <person name="Vaudin M."/>
            <person name="White J.R."/>
            <person name="Zody M.C."/>
            <person name="Lander E.S."/>
            <person name="Lindblad-Toh K."/>
        </authorList>
    </citation>
    <scope>NUCLEOTIDE SEQUENCE [LARGE SCALE GENOMIC DNA]</scope>
    <source>
        <strain evidence="6 7">Thoroughbred</strain>
    </source>
</reference>
<evidence type="ECO:0000259" key="4">
    <source>
        <dbReference type="Pfam" id="PF20865"/>
    </source>
</evidence>
<dbReference type="InterPro" id="IPR049144">
    <property type="entry name" value="FAM186A_B_N"/>
</dbReference>
<feature type="compositionally biased region" description="Polar residues" evidence="2">
    <location>
        <begin position="521"/>
        <end position="538"/>
    </location>
</feature>
<dbReference type="InterPro" id="IPR049147">
    <property type="entry name" value="FAM186A_PQQAQ"/>
</dbReference>
<organism evidence="6 7">
    <name type="scientific">Equus caballus</name>
    <name type="common">Horse</name>
    <dbReference type="NCBI Taxonomy" id="9796"/>
    <lineage>
        <taxon>Eukaryota</taxon>
        <taxon>Metazoa</taxon>
        <taxon>Chordata</taxon>
        <taxon>Craniata</taxon>
        <taxon>Vertebrata</taxon>
        <taxon>Euteleostomi</taxon>
        <taxon>Mammalia</taxon>
        <taxon>Eutheria</taxon>
        <taxon>Laurasiatheria</taxon>
        <taxon>Perissodactyla</taxon>
        <taxon>Equidae</taxon>
        <taxon>Equus</taxon>
    </lineage>
</organism>
<feature type="compositionally biased region" description="Basic and acidic residues" evidence="2">
    <location>
        <begin position="558"/>
        <end position="578"/>
    </location>
</feature>
<keyword evidence="1" id="KW-0175">Coiled coil</keyword>
<reference evidence="6" key="3">
    <citation type="submission" date="2025-09" db="UniProtKB">
        <authorList>
            <consortium name="Ensembl"/>
        </authorList>
    </citation>
    <scope>IDENTIFICATION</scope>
    <source>
        <strain evidence="6">Thoroughbred</strain>
    </source>
</reference>
<feature type="compositionally biased region" description="Basic and acidic residues" evidence="2">
    <location>
        <begin position="468"/>
        <end position="518"/>
    </location>
</feature>
<feature type="compositionally biased region" description="Polar residues" evidence="2">
    <location>
        <begin position="1044"/>
        <end position="1068"/>
    </location>
</feature>
<evidence type="ECO:0000256" key="3">
    <source>
        <dbReference type="SAM" id="Phobius"/>
    </source>
</evidence>
<feature type="compositionally biased region" description="Basic and acidic residues" evidence="2">
    <location>
        <begin position="540"/>
        <end position="551"/>
    </location>
</feature>
<feature type="domain" description="FAM186A/B N-terminal" evidence="5">
    <location>
        <begin position="31"/>
        <end position="270"/>
    </location>
</feature>
<name>A0A9L0TCI6_HORSE</name>
<evidence type="ECO:0000313" key="7">
    <source>
        <dbReference type="Proteomes" id="UP000002281"/>
    </source>
</evidence>
<evidence type="ECO:0000256" key="1">
    <source>
        <dbReference type="SAM" id="Coils"/>
    </source>
</evidence>
<reference evidence="6" key="2">
    <citation type="submission" date="2025-08" db="UniProtKB">
        <authorList>
            <consortium name="Ensembl"/>
        </authorList>
    </citation>
    <scope>IDENTIFICATION</scope>
    <source>
        <strain evidence="6">Thoroughbred</strain>
    </source>
</reference>
<dbReference type="GeneTree" id="ENSGT00940000163376"/>
<dbReference type="Pfam" id="PF20869">
    <property type="entry name" value="FAM186A_PQQAQ"/>
    <property type="match status" value="11"/>
</dbReference>
<feature type="compositionally biased region" description="Basic and acidic residues" evidence="2">
    <location>
        <begin position="895"/>
        <end position="910"/>
    </location>
</feature>
<feature type="transmembrane region" description="Helical" evidence="3">
    <location>
        <begin position="2778"/>
        <end position="2797"/>
    </location>
</feature>
<proteinExistence type="predicted"/>
<dbReference type="Ensembl" id="ENSECAT00000126817.1">
    <property type="protein sequence ID" value="ENSECAP00000084027.1"/>
    <property type="gene ID" value="ENSECAG00000028479.3"/>
</dbReference>
<dbReference type="Pfam" id="PF20865">
    <property type="entry name" value="FAM186A-B_C"/>
    <property type="match status" value="1"/>
</dbReference>
<gene>
    <name evidence="6" type="primary">FAM186A</name>
</gene>
<feature type="region of interest" description="Disordered" evidence="2">
    <location>
        <begin position="798"/>
        <end position="818"/>
    </location>
</feature>
<feature type="compositionally biased region" description="Basic and acidic residues" evidence="2">
    <location>
        <begin position="627"/>
        <end position="644"/>
    </location>
</feature>
<dbReference type="Proteomes" id="UP000002281">
    <property type="component" value="Chromosome 6"/>
</dbReference>
<feature type="compositionally biased region" description="Basic and acidic residues" evidence="2">
    <location>
        <begin position="917"/>
        <end position="937"/>
    </location>
</feature>
<dbReference type="PANTHER" id="PTHR33590:SF2">
    <property type="entry name" value="PROTEIN FAM186A"/>
    <property type="match status" value="1"/>
</dbReference>
<dbReference type="InterPro" id="IPR049146">
    <property type="entry name" value="FAM186A_B_C"/>
</dbReference>
<keyword evidence="3" id="KW-1133">Transmembrane helix</keyword>
<feature type="compositionally biased region" description="Polar residues" evidence="2">
    <location>
        <begin position="399"/>
        <end position="412"/>
    </location>
</feature>
<evidence type="ECO:0000259" key="5">
    <source>
        <dbReference type="Pfam" id="PF20870"/>
    </source>
</evidence>